<protein>
    <submittedName>
        <fullName evidence="3">DUF6082 family protein</fullName>
    </submittedName>
</protein>
<sequence length="223" mass="25631">MHVSKAGFTAHSGKIAALLAVLSAAAFVGAVVLPAPHLGLDSGDQDWMAAGIVTLFVAATSTLIQRKQMSHERLWLQREYTTNIVQMAMDDPVYAQCWGPRVTPPDMDERLFYYVNMMLTVWSYAWEQRQIGDQQVRAYIRASFESEVSREYWRIFGAWRSHSRRRRERAFYQMIADEYRRAVESGPPSRSYEPPMNLATPLDPKSSRAKRRRSKSSGWPRQP</sequence>
<dbReference type="RefSeq" id="WP_308714093.1">
    <property type="nucleotide sequence ID" value="NZ_JAVHUY010000018.1"/>
</dbReference>
<accession>A0ABU0ZID5</accession>
<evidence type="ECO:0000256" key="1">
    <source>
        <dbReference type="SAM" id="MobiDB-lite"/>
    </source>
</evidence>
<reference evidence="3 4" key="1">
    <citation type="submission" date="2023-08" db="EMBL/GenBank/DDBJ databases">
        <title>Phytohabitans sansha sp. nov., isolated from marine sediment.</title>
        <authorList>
            <person name="Zhao Y."/>
            <person name="Yi K."/>
        </authorList>
    </citation>
    <scope>NUCLEOTIDE SEQUENCE [LARGE SCALE GENOMIC DNA]</scope>
    <source>
        <strain evidence="3 4">ZYX-F-186</strain>
    </source>
</reference>
<dbReference type="InterPro" id="IPR045728">
    <property type="entry name" value="DUF6082"/>
</dbReference>
<evidence type="ECO:0000313" key="4">
    <source>
        <dbReference type="Proteomes" id="UP001230908"/>
    </source>
</evidence>
<dbReference type="Proteomes" id="UP001230908">
    <property type="component" value="Unassembled WGS sequence"/>
</dbReference>
<feature type="region of interest" description="Disordered" evidence="1">
    <location>
        <begin position="182"/>
        <end position="223"/>
    </location>
</feature>
<feature type="transmembrane region" description="Helical" evidence="2">
    <location>
        <begin position="47"/>
        <end position="64"/>
    </location>
</feature>
<keyword evidence="4" id="KW-1185">Reference proteome</keyword>
<evidence type="ECO:0000313" key="3">
    <source>
        <dbReference type="EMBL" id="MDQ7906810.1"/>
    </source>
</evidence>
<keyword evidence="2" id="KW-1133">Transmembrane helix</keyword>
<keyword evidence="2" id="KW-0812">Transmembrane</keyword>
<name>A0ABU0ZID5_9ACTN</name>
<dbReference type="Pfam" id="PF19560">
    <property type="entry name" value="DUF6082"/>
    <property type="match status" value="1"/>
</dbReference>
<keyword evidence="2" id="KW-0472">Membrane</keyword>
<comment type="caution">
    <text evidence="3">The sequence shown here is derived from an EMBL/GenBank/DDBJ whole genome shotgun (WGS) entry which is preliminary data.</text>
</comment>
<proteinExistence type="predicted"/>
<organism evidence="3 4">
    <name type="scientific">Phytohabitans maris</name>
    <dbReference type="NCBI Taxonomy" id="3071409"/>
    <lineage>
        <taxon>Bacteria</taxon>
        <taxon>Bacillati</taxon>
        <taxon>Actinomycetota</taxon>
        <taxon>Actinomycetes</taxon>
        <taxon>Micromonosporales</taxon>
        <taxon>Micromonosporaceae</taxon>
    </lineage>
</organism>
<gene>
    <name evidence="3" type="ORF">RB614_20040</name>
</gene>
<dbReference type="EMBL" id="JAVHUY010000018">
    <property type="protein sequence ID" value="MDQ7906810.1"/>
    <property type="molecule type" value="Genomic_DNA"/>
</dbReference>
<feature type="transmembrane region" description="Helical" evidence="2">
    <location>
        <begin position="15"/>
        <end position="35"/>
    </location>
</feature>
<evidence type="ECO:0000256" key="2">
    <source>
        <dbReference type="SAM" id="Phobius"/>
    </source>
</evidence>